<accession>A0AAW9Q1U7</accession>
<organism evidence="2 3">
    <name type="scientific">Aquincola agrisoli</name>
    <dbReference type="NCBI Taxonomy" id="3119538"/>
    <lineage>
        <taxon>Bacteria</taxon>
        <taxon>Pseudomonadati</taxon>
        <taxon>Pseudomonadota</taxon>
        <taxon>Betaproteobacteria</taxon>
        <taxon>Burkholderiales</taxon>
        <taxon>Sphaerotilaceae</taxon>
        <taxon>Aquincola</taxon>
    </lineage>
</organism>
<feature type="compositionally biased region" description="Basic and acidic residues" evidence="1">
    <location>
        <begin position="14"/>
        <end position="40"/>
    </location>
</feature>
<proteinExistence type="predicted"/>
<comment type="caution">
    <text evidence="2">The sequence shown here is derived from an EMBL/GenBank/DDBJ whole genome shotgun (WGS) entry which is preliminary data.</text>
</comment>
<keyword evidence="3" id="KW-1185">Reference proteome</keyword>
<dbReference type="Proteomes" id="UP001336250">
    <property type="component" value="Unassembled WGS sequence"/>
</dbReference>
<reference evidence="2 3" key="1">
    <citation type="submission" date="2024-02" db="EMBL/GenBank/DDBJ databases">
        <title>Genome sequence of Aquincola sp. MAHUQ-54.</title>
        <authorList>
            <person name="Huq M.A."/>
        </authorList>
    </citation>
    <scope>NUCLEOTIDE SEQUENCE [LARGE SCALE GENOMIC DNA]</scope>
    <source>
        <strain evidence="2 3">MAHUQ-54</strain>
    </source>
</reference>
<dbReference type="EMBL" id="JAZIBG010000009">
    <property type="protein sequence ID" value="MEF7612916.1"/>
    <property type="molecule type" value="Genomic_DNA"/>
</dbReference>
<name>A0AAW9Q1U7_9BURK</name>
<dbReference type="AlphaFoldDB" id="A0AAW9Q1U7"/>
<sequence>MKTERPVPLTPARSEPRPPDADARRPEDTPPGRPRQKDDDGVLESLGKAVTDPLRTAADDDELQTQDRPAR</sequence>
<evidence type="ECO:0000313" key="3">
    <source>
        <dbReference type="Proteomes" id="UP001336250"/>
    </source>
</evidence>
<dbReference type="RefSeq" id="WP_332287824.1">
    <property type="nucleotide sequence ID" value="NZ_JAZIBG010000009.1"/>
</dbReference>
<gene>
    <name evidence="2" type="ORF">V4F39_03265</name>
</gene>
<feature type="region of interest" description="Disordered" evidence="1">
    <location>
        <begin position="1"/>
        <end position="71"/>
    </location>
</feature>
<evidence type="ECO:0000256" key="1">
    <source>
        <dbReference type="SAM" id="MobiDB-lite"/>
    </source>
</evidence>
<protein>
    <submittedName>
        <fullName evidence="2">Uncharacterized protein</fullName>
    </submittedName>
</protein>
<evidence type="ECO:0000313" key="2">
    <source>
        <dbReference type="EMBL" id="MEF7612916.1"/>
    </source>
</evidence>